<dbReference type="SMART" id="SM00028">
    <property type="entry name" value="TPR"/>
    <property type="match status" value="2"/>
</dbReference>
<evidence type="ECO:0000313" key="3">
    <source>
        <dbReference type="EMBL" id="PNC18094.1"/>
    </source>
</evidence>
<feature type="signal peptide" evidence="2">
    <location>
        <begin position="1"/>
        <end position="20"/>
    </location>
</feature>
<dbReference type="PROSITE" id="PS51257">
    <property type="entry name" value="PROKAR_LIPOPROTEIN"/>
    <property type="match status" value="1"/>
</dbReference>
<proteinExistence type="predicted"/>
<accession>A0A2N8HDQ9</accession>
<evidence type="ECO:0000256" key="1">
    <source>
        <dbReference type="SAM" id="MobiDB-lite"/>
    </source>
</evidence>
<dbReference type="PANTHER" id="PTHR45588">
    <property type="entry name" value="TPR DOMAIN-CONTAINING PROTEIN"/>
    <property type="match status" value="1"/>
</dbReference>
<organism evidence="3 4">
    <name type="scientific">Akkermansia muciniphila</name>
    <dbReference type="NCBI Taxonomy" id="239935"/>
    <lineage>
        <taxon>Bacteria</taxon>
        <taxon>Pseudomonadati</taxon>
        <taxon>Verrucomicrobiota</taxon>
        <taxon>Verrucomicrobiia</taxon>
        <taxon>Verrucomicrobiales</taxon>
        <taxon>Akkermansiaceae</taxon>
        <taxon>Akkermansia</taxon>
    </lineage>
</organism>
<dbReference type="Proteomes" id="UP000236000">
    <property type="component" value="Unassembled WGS sequence"/>
</dbReference>
<name>A0A2N8HDQ9_9BACT</name>
<dbReference type="SUPFAM" id="SSF48452">
    <property type="entry name" value="TPR-like"/>
    <property type="match status" value="2"/>
</dbReference>
<feature type="region of interest" description="Disordered" evidence="1">
    <location>
        <begin position="532"/>
        <end position="551"/>
    </location>
</feature>
<comment type="caution">
    <text evidence="3">The sequence shown here is derived from an EMBL/GenBank/DDBJ whole genome shotgun (WGS) entry which is preliminary data.</text>
</comment>
<dbReference type="InterPro" id="IPR011990">
    <property type="entry name" value="TPR-like_helical_dom_sf"/>
</dbReference>
<evidence type="ECO:0000256" key="2">
    <source>
        <dbReference type="SAM" id="SignalP"/>
    </source>
</evidence>
<sequence length="551" mass="60250">MKASFRHVLLSAVMAGCCSAAPDGEHGYWMSSPSLNGWREAVFRAGVPAQPAVLPPGVEMMMIGSSSPAVQILVLEGMTHLLTFGDMRASLKFDDALRLDPDCLMAHWGRCMSLMGAGPEFQAQRVQSMKRMKELALRPDCPEQERAYADALAVLLMNGPEKARESWKNICTTWKRDPYAPLFYAMLLRDGFDGNGNPGEGQKEAVRVVDAVLKERPDSQAALFMRVLLEEVAPVISPETVETARKAAAANPLSASAQHLLGHCLFRTGDYEGASAAFQSSENLCLAWEKTENVPRALNDAYFRSILYRAVSEFCAGHYKKAEAIASRAASVPLDGKHPLAPGTLLQLWEARTLPVRLMLARPSLPAQAYLLKASPGPLPKGFPDLSNGMTAVVTQYMGACCAARQGRPGAVAAGFDKLSGILRLFMEGSEVARRQMSVSYWARCLQMGSLYSSEIRALMFPDSANVWMSEAIRSQRYSSLLLPPVVPYPAEWKLAQAYLRGGKYRECADMCGEALKRFPNHAGVLATMKQARGKENAAPAAQARKKNRIK</sequence>
<keyword evidence="2" id="KW-0732">Signal</keyword>
<evidence type="ECO:0000313" key="4">
    <source>
        <dbReference type="Proteomes" id="UP000236000"/>
    </source>
</evidence>
<dbReference type="InterPro" id="IPR019734">
    <property type="entry name" value="TPR_rpt"/>
</dbReference>
<dbReference type="EMBL" id="PJKA01000010">
    <property type="protein sequence ID" value="PNC18094.1"/>
    <property type="molecule type" value="Genomic_DNA"/>
</dbReference>
<reference evidence="3 4" key="1">
    <citation type="journal article" date="2017" name="BMC Genomics">
        <title>Genome sequencing of 39 Akkermansia muciniphila isolates reveals its population structure, genomic and functional diverisity, and global distribution in mammalian gut microbiotas.</title>
        <authorList>
            <person name="Guo X."/>
            <person name="Li S."/>
            <person name="Zhang J."/>
            <person name="Wu F."/>
            <person name="Li X."/>
            <person name="Wu D."/>
            <person name="Zhang M."/>
            <person name="Ou Z."/>
            <person name="Jie Z."/>
            <person name="Yan Q."/>
            <person name="Li P."/>
            <person name="Yi J."/>
            <person name="Peng Y."/>
        </authorList>
    </citation>
    <scope>NUCLEOTIDE SEQUENCE [LARGE SCALE GENOMIC DNA]</scope>
    <source>
        <strain evidence="3 4">GP24</strain>
    </source>
</reference>
<feature type="chain" id="PRO_5014607975" description="Tetratricopeptide repeat protein" evidence="2">
    <location>
        <begin position="21"/>
        <end position="551"/>
    </location>
</feature>
<dbReference type="PANTHER" id="PTHR45588:SF1">
    <property type="entry name" value="WW DOMAIN-CONTAINING PROTEIN"/>
    <property type="match status" value="1"/>
</dbReference>
<protein>
    <recommendedName>
        <fullName evidence="5">Tetratricopeptide repeat protein</fullName>
    </recommendedName>
</protein>
<gene>
    <name evidence="3" type="ORF">CXU22_05505</name>
</gene>
<dbReference type="OrthoDB" id="198822at2"/>
<dbReference type="RefSeq" id="WP_102713380.1">
    <property type="nucleotide sequence ID" value="NZ_PJKA01000010.1"/>
</dbReference>
<dbReference type="AlphaFoldDB" id="A0A2N8HDQ9"/>
<dbReference type="Gene3D" id="1.25.40.10">
    <property type="entry name" value="Tetratricopeptide repeat domain"/>
    <property type="match status" value="1"/>
</dbReference>
<evidence type="ECO:0008006" key="5">
    <source>
        <dbReference type="Google" id="ProtNLM"/>
    </source>
</evidence>